<evidence type="ECO:0000313" key="2">
    <source>
        <dbReference type="Proteomes" id="UP001143856"/>
    </source>
</evidence>
<reference evidence="1" key="1">
    <citation type="submission" date="2022-10" db="EMBL/GenBank/DDBJ databases">
        <title>Genome Sequence of Xylaria curta.</title>
        <authorList>
            <person name="Buettner E."/>
        </authorList>
    </citation>
    <scope>NUCLEOTIDE SEQUENCE</scope>
    <source>
        <strain evidence="1">Babe10</strain>
    </source>
</reference>
<proteinExistence type="predicted"/>
<gene>
    <name evidence="1" type="ORF">NUW58_g6446</name>
</gene>
<organism evidence="1 2">
    <name type="scientific">Xylaria curta</name>
    <dbReference type="NCBI Taxonomy" id="42375"/>
    <lineage>
        <taxon>Eukaryota</taxon>
        <taxon>Fungi</taxon>
        <taxon>Dikarya</taxon>
        <taxon>Ascomycota</taxon>
        <taxon>Pezizomycotina</taxon>
        <taxon>Sordariomycetes</taxon>
        <taxon>Xylariomycetidae</taxon>
        <taxon>Xylariales</taxon>
        <taxon>Xylariaceae</taxon>
        <taxon>Xylaria</taxon>
    </lineage>
</organism>
<evidence type="ECO:0000313" key="1">
    <source>
        <dbReference type="EMBL" id="KAJ2982406.1"/>
    </source>
</evidence>
<protein>
    <submittedName>
        <fullName evidence="1">Uncharacterized protein</fullName>
    </submittedName>
</protein>
<keyword evidence="2" id="KW-1185">Reference proteome</keyword>
<dbReference type="Proteomes" id="UP001143856">
    <property type="component" value="Unassembled WGS sequence"/>
</dbReference>
<sequence>MPSRRHRHRDERDTRQLRSRPTRSRNTINRQPNVDLVLLRHSIDGLNERLSSANREIASLQRANRQLRRETHGLRRDLNLDHIQPSSGGFPIMKLPPELRVMIWHFAAETDRRAVFEVIQPVIEIRWMSCATWVDVPYRFRFQPGLRTVAQACREARATLHRSPDCQFSTPTWTWMNGGRDYLMIPFNFILPRSLQLSDFLGHSQHITLTRFSYQFYPSLFVPASIVVSILKAAASNRITIQSMSFICGYLRVSSSIQTRLESVFKSHFPLVINIDNESDVSRVDRALELDVDVSQSFSNWITSFRDWGRSGPYLDTWEYFREGLRLCGLENGEWPHKRRAAESRLLTRDPSEYQEASNRLPEFRRVVVLYPHWEAPADALIFGPKA</sequence>
<dbReference type="EMBL" id="JAPDGR010001459">
    <property type="protein sequence ID" value="KAJ2982406.1"/>
    <property type="molecule type" value="Genomic_DNA"/>
</dbReference>
<accession>A0ACC1NVA2</accession>
<comment type="caution">
    <text evidence="1">The sequence shown here is derived from an EMBL/GenBank/DDBJ whole genome shotgun (WGS) entry which is preliminary data.</text>
</comment>
<name>A0ACC1NVA2_9PEZI</name>